<evidence type="ECO:0000313" key="4">
    <source>
        <dbReference type="EMBL" id="OQS04977.1"/>
    </source>
</evidence>
<protein>
    <submittedName>
        <fullName evidence="4">Peptidase</fullName>
    </submittedName>
</protein>
<organism evidence="4 5">
    <name type="scientific">Thraustotheca clavata</name>
    <dbReference type="NCBI Taxonomy" id="74557"/>
    <lineage>
        <taxon>Eukaryota</taxon>
        <taxon>Sar</taxon>
        <taxon>Stramenopiles</taxon>
        <taxon>Oomycota</taxon>
        <taxon>Saprolegniomycetes</taxon>
        <taxon>Saprolegniales</taxon>
        <taxon>Achlyaceae</taxon>
        <taxon>Thraustotheca</taxon>
    </lineage>
</organism>
<feature type="signal peptide" evidence="3">
    <location>
        <begin position="1"/>
        <end position="15"/>
    </location>
</feature>
<dbReference type="PANTHER" id="PTHR12994:SF17">
    <property type="entry name" value="LD30995P"/>
    <property type="match status" value="1"/>
</dbReference>
<keyword evidence="2" id="KW-1133">Transmembrane helix</keyword>
<dbReference type="EMBL" id="JNBS01000521">
    <property type="protein sequence ID" value="OQS04977.1"/>
    <property type="molecule type" value="Genomic_DNA"/>
</dbReference>
<evidence type="ECO:0000256" key="2">
    <source>
        <dbReference type="SAM" id="Phobius"/>
    </source>
</evidence>
<comment type="caution">
    <text evidence="4">The sequence shown here is derived from an EMBL/GenBank/DDBJ whole genome shotgun (WGS) entry which is preliminary data.</text>
</comment>
<keyword evidence="2" id="KW-0812">Transmembrane</keyword>
<evidence type="ECO:0000256" key="1">
    <source>
        <dbReference type="ARBA" id="ARBA00005705"/>
    </source>
</evidence>
<feature type="chain" id="PRO_5012280452" evidence="3">
    <location>
        <begin position="16"/>
        <end position="613"/>
    </location>
</feature>
<keyword evidence="3" id="KW-0732">Signal</keyword>
<gene>
    <name evidence="4" type="ORF">THRCLA_02834</name>
</gene>
<dbReference type="PANTHER" id="PTHR12994">
    <property type="entry name" value="SECERNIN"/>
    <property type="match status" value="1"/>
</dbReference>
<dbReference type="Pfam" id="PF03577">
    <property type="entry name" value="Peptidase_C69"/>
    <property type="match status" value="1"/>
</dbReference>
<dbReference type="GO" id="GO:0016805">
    <property type="term" value="F:dipeptidase activity"/>
    <property type="evidence" value="ECO:0007669"/>
    <property type="project" value="InterPro"/>
</dbReference>
<dbReference type="InterPro" id="IPR005322">
    <property type="entry name" value="Peptidase_C69"/>
</dbReference>
<accession>A0A1W0A3Y6</accession>
<evidence type="ECO:0000256" key="3">
    <source>
        <dbReference type="SAM" id="SignalP"/>
    </source>
</evidence>
<reference evidence="4 5" key="1">
    <citation type="journal article" date="2014" name="Genome Biol. Evol.">
        <title>The secreted proteins of Achlya hypogyna and Thraustotheca clavata identify the ancestral oomycete secretome and reveal gene acquisitions by horizontal gene transfer.</title>
        <authorList>
            <person name="Misner I."/>
            <person name="Blouin N."/>
            <person name="Leonard G."/>
            <person name="Richards T.A."/>
            <person name="Lane C.E."/>
        </authorList>
    </citation>
    <scope>NUCLEOTIDE SEQUENCE [LARGE SCALE GENOMIC DNA]</scope>
    <source>
        <strain evidence="4 5">ATCC 34112</strain>
    </source>
</reference>
<dbReference type="STRING" id="74557.A0A1W0A3Y6"/>
<keyword evidence="5" id="KW-1185">Reference proteome</keyword>
<dbReference type="GO" id="GO:0070004">
    <property type="term" value="F:cysteine-type exopeptidase activity"/>
    <property type="evidence" value="ECO:0007669"/>
    <property type="project" value="InterPro"/>
</dbReference>
<evidence type="ECO:0000313" key="5">
    <source>
        <dbReference type="Proteomes" id="UP000243217"/>
    </source>
</evidence>
<proteinExistence type="inferred from homology"/>
<comment type="similarity">
    <text evidence="1">Belongs to the peptidase C69 family. Secernin subfamily.</text>
</comment>
<sequence length="613" mass="67989">MRIALIALLAVAIEACTMIAVGKKATVDGSTIVTHNDDAGDDASDLRLVAIEGREYPTDSERAVYKIFGGYPRLVSTDRSPQYYPKQGQNETKPMGFIPQVSRTYSYIQQEYGIINEVQLAIGESTCNSKTNGWPLTIPGGQSLLGIGELTNIAMERCDSARCAIQTMGDLAVKYGFYGEYSGTPEAPGYDSEALGITDRYGEVWIFHIMAGPANNSAIWAGQRVPDDHIAVVANRFTIGAIDLSKPDQFMASDNVFSAAESMGWYTPKVPGKTDDFDFSKAYARELPPGPHIFADGRTWRVYSTFAKSQNFTHDFGYVTVYPRYPFSVRADNPIALSQITTILRDQFQGTEYDLHNGAAAGPFGSPLRYSGFTLGIHGAWINPLSVHRTLYSYAAHIQSNSPVGTLWFGESSPHGTVYIPFSSIQTKLPASFHDLAGKQSEFNPKSAWWAFNFVNNWRTLRYDLISEDVVAFIKKYQDEALALNTVMLEYVSTLNGSTAEMRAFLEASHNRFAEHVVDARWQLAWTLIAKYSDGYVTTGEQPGGMASPGYPGWWLNMTNYVQWQPRQQPVTLASTPSISFMPNLTLFIGILVGFIAHYALHRTRRQGYSSIL</sequence>
<feature type="transmembrane region" description="Helical" evidence="2">
    <location>
        <begin position="581"/>
        <end position="601"/>
    </location>
</feature>
<dbReference type="OrthoDB" id="5175656at2759"/>
<dbReference type="AlphaFoldDB" id="A0A1W0A3Y6"/>
<name>A0A1W0A3Y6_9STRA</name>
<dbReference type="Proteomes" id="UP000243217">
    <property type="component" value="Unassembled WGS sequence"/>
</dbReference>
<keyword evidence="2" id="KW-0472">Membrane</keyword>
<dbReference type="GO" id="GO:0006508">
    <property type="term" value="P:proteolysis"/>
    <property type="evidence" value="ECO:0007669"/>
    <property type="project" value="InterPro"/>
</dbReference>